<evidence type="ECO:0000256" key="5">
    <source>
        <dbReference type="ARBA" id="ARBA00023239"/>
    </source>
</evidence>
<feature type="non-terminal residue" evidence="6">
    <location>
        <position position="187"/>
    </location>
</feature>
<keyword evidence="3" id="KW-0677">Repeat</keyword>
<dbReference type="PANTHER" id="PTHR47435">
    <property type="entry name" value="KELCH REPEAT PROTEIN (AFU_ORTHOLOGUE AFUA_5G12780)"/>
    <property type="match status" value="1"/>
</dbReference>
<protein>
    <recommendedName>
        <fullName evidence="8">Epithiospecifier protein</fullName>
    </recommendedName>
</protein>
<dbReference type="GO" id="GO:0005829">
    <property type="term" value="C:cytosol"/>
    <property type="evidence" value="ECO:0007669"/>
    <property type="project" value="TreeGrafter"/>
</dbReference>
<evidence type="ECO:0000256" key="4">
    <source>
        <dbReference type="ARBA" id="ARBA00023004"/>
    </source>
</evidence>
<keyword evidence="4" id="KW-0408">Iron</keyword>
<evidence type="ECO:0000313" key="6">
    <source>
        <dbReference type="EMBL" id="KFK22648.1"/>
    </source>
</evidence>
<dbReference type="AlphaFoldDB" id="A0A087FYE6"/>
<dbReference type="Proteomes" id="UP000029120">
    <property type="component" value="Unassembled WGS sequence"/>
</dbReference>
<dbReference type="GO" id="GO:0019760">
    <property type="term" value="P:glucosinolate metabolic process"/>
    <property type="evidence" value="ECO:0007669"/>
    <property type="project" value="UniProtKB-ARBA"/>
</dbReference>
<dbReference type="Gene3D" id="2.120.10.80">
    <property type="entry name" value="Kelch-type beta propeller"/>
    <property type="match status" value="1"/>
</dbReference>
<accession>A0A087FYE6</accession>
<dbReference type="SUPFAM" id="SSF117281">
    <property type="entry name" value="Kelch motif"/>
    <property type="match status" value="1"/>
</dbReference>
<reference evidence="7" key="1">
    <citation type="journal article" date="2015" name="Nat. Plants">
        <title>Genome expansion of Arabis alpina linked with retrotransposition and reduced symmetric DNA methylation.</title>
        <authorList>
            <person name="Willing E.M."/>
            <person name="Rawat V."/>
            <person name="Mandakova T."/>
            <person name="Maumus F."/>
            <person name="James G.V."/>
            <person name="Nordstroem K.J."/>
            <person name="Becker C."/>
            <person name="Warthmann N."/>
            <person name="Chica C."/>
            <person name="Szarzynska B."/>
            <person name="Zytnicki M."/>
            <person name="Albani M.C."/>
            <person name="Kiefer C."/>
            <person name="Bergonzi S."/>
            <person name="Castaings L."/>
            <person name="Mateos J.L."/>
            <person name="Berns M.C."/>
            <person name="Bujdoso N."/>
            <person name="Piofczyk T."/>
            <person name="de Lorenzo L."/>
            <person name="Barrero-Sicilia C."/>
            <person name="Mateos I."/>
            <person name="Piednoel M."/>
            <person name="Hagmann J."/>
            <person name="Chen-Min-Tao R."/>
            <person name="Iglesias-Fernandez R."/>
            <person name="Schuster S.C."/>
            <person name="Alonso-Blanco C."/>
            <person name="Roudier F."/>
            <person name="Carbonero P."/>
            <person name="Paz-Ares J."/>
            <person name="Davis S.J."/>
            <person name="Pecinka A."/>
            <person name="Quesneville H."/>
            <person name="Colot V."/>
            <person name="Lysak M.A."/>
            <person name="Weigel D."/>
            <person name="Coupland G."/>
            <person name="Schneeberger K."/>
        </authorList>
    </citation>
    <scope>NUCLEOTIDE SEQUENCE [LARGE SCALE GENOMIC DNA]</scope>
    <source>
        <strain evidence="7">cv. Pajares</strain>
    </source>
</reference>
<keyword evidence="2" id="KW-0880">Kelch repeat</keyword>
<dbReference type="OrthoDB" id="10251809at2759"/>
<dbReference type="eggNOG" id="KOG0379">
    <property type="taxonomic scope" value="Eukaryota"/>
</dbReference>
<evidence type="ECO:0000256" key="3">
    <source>
        <dbReference type="ARBA" id="ARBA00022737"/>
    </source>
</evidence>
<keyword evidence="7" id="KW-1185">Reference proteome</keyword>
<dbReference type="GO" id="GO:0030234">
    <property type="term" value="F:enzyme regulator activity"/>
    <property type="evidence" value="ECO:0007669"/>
    <property type="project" value="TreeGrafter"/>
</dbReference>
<dbReference type="Pfam" id="PF24681">
    <property type="entry name" value="Kelch_KLHDC2_KLHL20_DRC7"/>
    <property type="match status" value="1"/>
</dbReference>
<name>A0A087FYE6_ARAAL</name>
<proteinExistence type="predicted"/>
<evidence type="ECO:0000313" key="7">
    <source>
        <dbReference type="Proteomes" id="UP000029120"/>
    </source>
</evidence>
<sequence length="187" mass="20703">MAPSLQGEWIKIEQKGGTGPGKRSSHGVAVIGDKLYAFGGEFIPNKSIDKDLYVFDFNSHTWSIAPANGDIIKIKCLGVRMVAVGTKLYIFGGRNENKDFEDFYSYDTVKNEWKFITKLDEEGGPEARTYHSMASDENNVYVFGGVSKGGLMTTPVRFRTIEAFNIADGKWSQLPDPGDEFEKRGGA</sequence>
<comment type="cofactor">
    <cofactor evidence="1">
        <name>Fe(2+)</name>
        <dbReference type="ChEBI" id="CHEBI:29033"/>
    </cofactor>
</comment>
<evidence type="ECO:0000256" key="2">
    <source>
        <dbReference type="ARBA" id="ARBA00022441"/>
    </source>
</evidence>
<dbReference type="GO" id="GO:0005634">
    <property type="term" value="C:nucleus"/>
    <property type="evidence" value="ECO:0007669"/>
    <property type="project" value="TreeGrafter"/>
</dbReference>
<organism evidence="6 7">
    <name type="scientific">Arabis alpina</name>
    <name type="common">Alpine rock-cress</name>
    <dbReference type="NCBI Taxonomy" id="50452"/>
    <lineage>
        <taxon>Eukaryota</taxon>
        <taxon>Viridiplantae</taxon>
        <taxon>Streptophyta</taxon>
        <taxon>Embryophyta</taxon>
        <taxon>Tracheophyta</taxon>
        <taxon>Spermatophyta</taxon>
        <taxon>Magnoliopsida</taxon>
        <taxon>eudicotyledons</taxon>
        <taxon>Gunneridae</taxon>
        <taxon>Pentapetalae</taxon>
        <taxon>rosids</taxon>
        <taxon>malvids</taxon>
        <taxon>Brassicales</taxon>
        <taxon>Brassicaceae</taxon>
        <taxon>Arabideae</taxon>
        <taxon>Arabis</taxon>
    </lineage>
</organism>
<dbReference type="OMA" id="HVASTEN"/>
<dbReference type="GO" id="GO:0080028">
    <property type="term" value="P:nitrile biosynthetic process"/>
    <property type="evidence" value="ECO:0007669"/>
    <property type="project" value="TreeGrafter"/>
</dbReference>
<evidence type="ECO:0000256" key="1">
    <source>
        <dbReference type="ARBA" id="ARBA00001954"/>
    </source>
</evidence>
<keyword evidence="5" id="KW-0456">Lyase</keyword>
<gene>
    <name evidence="6" type="ORF">AALP_AAs66340U000100</name>
</gene>
<dbReference type="GO" id="GO:0016829">
    <property type="term" value="F:lyase activity"/>
    <property type="evidence" value="ECO:0007669"/>
    <property type="project" value="UniProtKB-KW"/>
</dbReference>
<evidence type="ECO:0008006" key="8">
    <source>
        <dbReference type="Google" id="ProtNLM"/>
    </source>
</evidence>
<dbReference type="InterPro" id="IPR015915">
    <property type="entry name" value="Kelch-typ_b-propeller"/>
</dbReference>
<dbReference type="EMBL" id="KL986919">
    <property type="protein sequence ID" value="KFK22648.1"/>
    <property type="molecule type" value="Genomic_DNA"/>
</dbReference>
<dbReference type="PANTHER" id="PTHR47435:SF2">
    <property type="entry name" value="EPITHIOSPECIFIER PROTEIN"/>
    <property type="match status" value="1"/>
</dbReference>